<name>A0A6B8W1M9_9CORY</name>
<organism evidence="1 2">
    <name type="scientific">Corynebacterium comes</name>
    <dbReference type="NCBI Taxonomy" id="2675218"/>
    <lineage>
        <taxon>Bacteria</taxon>
        <taxon>Bacillati</taxon>
        <taxon>Actinomycetota</taxon>
        <taxon>Actinomycetes</taxon>
        <taxon>Mycobacteriales</taxon>
        <taxon>Corynebacteriaceae</taxon>
        <taxon>Corynebacterium</taxon>
    </lineage>
</organism>
<sequence>MRLTEFHQLLEDEFGRPQARFLVHSHVLVSSGRTPEQLIDDGADMRKVWLELCDDFDVPEDRRLGRDMPGQ</sequence>
<protein>
    <recommendedName>
        <fullName evidence="3">DUF3046 domain-containing protein</fullName>
    </recommendedName>
</protein>
<dbReference type="AlphaFoldDB" id="A0A6B8W1M9"/>
<evidence type="ECO:0000313" key="2">
    <source>
        <dbReference type="Proteomes" id="UP000425178"/>
    </source>
</evidence>
<dbReference type="EMBL" id="CP046453">
    <property type="protein sequence ID" value="QGU04836.1"/>
    <property type="molecule type" value="Genomic_DNA"/>
</dbReference>
<proteinExistence type="predicted"/>
<dbReference type="Proteomes" id="UP000425178">
    <property type="component" value="Chromosome"/>
</dbReference>
<dbReference type="Pfam" id="PF11248">
    <property type="entry name" value="DUF3046"/>
    <property type="match status" value="1"/>
</dbReference>
<dbReference type="RefSeq" id="WP_156228348.1">
    <property type="nucleotide sequence ID" value="NZ_CP046453.1"/>
</dbReference>
<dbReference type="InterPro" id="IPR021408">
    <property type="entry name" value="DUF3046"/>
</dbReference>
<reference evidence="1 2" key="1">
    <citation type="journal article" date="2021" name="Int. J. Syst. Evol. Microbiol.">
        <title>Classification of three corynebacterial strains isolated from a small paddock in North Rhine-Westphalia: proposal of &lt;i&gt;Corynebacterium kalinowskii&lt;/i&gt; sp. nov., &lt;i&gt;Corynebacterium comes&lt;/i&gt; sp. nov. and &lt;i&gt;Corynebacterium occultum&lt;/i&gt; sp. nov.</title>
        <authorList>
            <person name="Schaffert L."/>
            <person name="Ruwe M."/>
            <person name="Milse J."/>
            <person name="Hanuschka K."/>
            <person name="Ortseifen V."/>
            <person name="Droste J."/>
            <person name="Brandt D."/>
            <person name="Schl L."/>
            <person name="Kutter Y."/>
            <person name="Vinke S."/>
            <person name="Vieh P."/>
            <person name="Jacob L."/>
            <person name="L N.C."/>
            <person name="Schulte-Berndt E."/>
            <person name="Hain C."/>
            <person name="Linder M."/>
            <person name="Schmidt P."/>
            <person name="Wollenschl L."/>
            <person name="Luttermann T."/>
            <person name="Thieme E."/>
            <person name="Hassa J."/>
            <person name="Haak M."/>
            <person name="Wittchen M."/>
            <person name="Mentz A."/>
            <person name="Persicke M."/>
            <person name="Busche T."/>
            <person name="R C."/>
        </authorList>
    </citation>
    <scope>NUCLEOTIDE SEQUENCE [LARGE SCALE GENOMIC DNA]</scope>
    <source>
        <strain evidence="1 2">2019</strain>
    </source>
</reference>
<accession>A0A6B8W1M9</accession>
<keyword evidence="2" id="KW-1185">Reference proteome</keyword>
<dbReference type="KEGG" id="ccoe:CETAM_07910"/>
<gene>
    <name evidence="1" type="ORF">CETAM_07910</name>
</gene>
<evidence type="ECO:0008006" key="3">
    <source>
        <dbReference type="Google" id="ProtNLM"/>
    </source>
</evidence>
<evidence type="ECO:0000313" key="1">
    <source>
        <dbReference type="EMBL" id="QGU04836.1"/>
    </source>
</evidence>